<keyword evidence="3" id="KW-1185">Reference proteome</keyword>
<comment type="caution">
    <text evidence="2">The sequence shown here is derived from an EMBL/GenBank/DDBJ whole genome shotgun (WGS) entry which is preliminary data.</text>
</comment>
<reference evidence="2" key="1">
    <citation type="journal article" date="2023" name="Mol. Ecol. Resour.">
        <title>Chromosome-level genome assembly of a triploid poplar Populus alba 'Berolinensis'.</title>
        <authorList>
            <person name="Chen S."/>
            <person name="Yu Y."/>
            <person name="Wang X."/>
            <person name="Wang S."/>
            <person name="Zhang T."/>
            <person name="Zhou Y."/>
            <person name="He R."/>
            <person name="Meng N."/>
            <person name="Wang Y."/>
            <person name="Liu W."/>
            <person name="Liu Z."/>
            <person name="Liu J."/>
            <person name="Guo Q."/>
            <person name="Huang H."/>
            <person name="Sederoff R.R."/>
            <person name="Wang G."/>
            <person name="Qu G."/>
            <person name="Chen S."/>
        </authorList>
    </citation>
    <scope>NUCLEOTIDE SEQUENCE</scope>
    <source>
        <strain evidence="2">SC-2020</strain>
    </source>
</reference>
<proteinExistence type="predicted"/>
<organism evidence="2 3">
    <name type="scientific">Populus alba x Populus x berolinensis</name>
    <dbReference type="NCBI Taxonomy" id="444605"/>
    <lineage>
        <taxon>Eukaryota</taxon>
        <taxon>Viridiplantae</taxon>
        <taxon>Streptophyta</taxon>
        <taxon>Embryophyta</taxon>
        <taxon>Tracheophyta</taxon>
        <taxon>Spermatophyta</taxon>
        <taxon>Magnoliopsida</taxon>
        <taxon>eudicotyledons</taxon>
        <taxon>Gunneridae</taxon>
        <taxon>Pentapetalae</taxon>
        <taxon>rosids</taxon>
        <taxon>fabids</taxon>
        <taxon>Malpighiales</taxon>
        <taxon>Salicaceae</taxon>
        <taxon>Saliceae</taxon>
        <taxon>Populus</taxon>
    </lineage>
</organism>
<dbReference type="AlphaFoldDB" id="A0AAD6QGG0"/>
<feature type="region of interest" description="Disordered" evidence="1">
    <location>
        <begin position="23"/>
        <end position="65"/>
    </location>
</feature>
<sequence>MDANICIWSFEFKLIHYDNADAYLNGGGRSKPPEGKEQDGSYRSKSKPSEGKEQDSSYRSKPPEKVEGAYAYGILSSNYISVDNAYAYLNGGGKSKPPEGKEQDGSYRSKPPERTERDGREEN</sequence>
<evidence type="ECO:0000256" key="1">
    <source>
        <dbReference type="SAM" id="MobiDB-lite"/>
    </source>
</evidence>
<evidence type="ECO:0000313" key="3">
    <source>
        <dbReference type="Proteomes" id="UP001164929"/>
    </source>
</evidence>
<name>A0AAD6QGG0_9ROSI</name>
<dbReference type="EMBL" id="JAQIZT010000007">
    <property type="protein sequence ID" value="KAJ6989936.1"/>
    <property type="molecule type" value="Genomic_DNA"/>
</dbReference>
<protein>
    <submittedName>
        <fullName evidence="2">Uncharacterized protein</fullName>
    </submittedName>
</protein>
<dbReference type="Proteomes" id="UP001164929">
    <property type="component" value="Chromosome 7"/>
</dbReference>
<feature type="region of interest" description="Disordered" evidence="1">
    <location>
        <begin position="87"/>
        <end position="123"/>
    </location>
</feature>
<gene>
    <name evidence="2" type="ORF">NC653_018440</name>
</gene>
<accession>A0AAD6QGG0</accession>
<evidence type="ECO:0000313" key="2">
    <source>
        <dbReference type="EMBL" id="KAJ6989936.1"/>
    </source>
</evidence>
<feature type="compositionally biased region" description="Basic and acidic residues" evidence="1">
    <location>
        <begin position="31"/>
        <end position="65"/>
    </location>
</feature>
<feature type="compositionally biased region" description="Basic and acidic residues" evidence="1">
    <location>
        <begin position="96"/>
        <end position="123"/>
    </location>
</feature>